<dbReference type="MEROPS" id="C85.A06"/>
<organism evidence="4">
    <name type="scientific">Acromyrmex echinatior</name>
    <name type="common">Panamanian leafcutter ant</name>
    <name type="synonym">Acromyrmex octospinosus echinatior</name>
    <dbReference type="NCBI Taxonomy" id="103372"/>
    <lineage>
        <taxon>Eukaryota</taxon>
        <taxon>Metazoa</taxon>
        <taxon>Ecdysozoa</taxon>
        <taxon>Arthropoda</taxon>
        <taxon>Hexapoda</taxon>
        <taxon>Insecta</taxon>
        <taxon>Pterygota</taxon>
        <taxon>Neoptera</taxon>
        <taxon>Endopterygota</taxon>
        <taxon>Hymenoptera</taxon>
        <taxon>Apocrita</taxon>
        <taxon>Aculeata</taxon>
        <taxon>Formicoidea</taxon>
        <taxon>Formicidae</taxon>
        <taxon>Myrmicinae</taxon>
        <taxon>Acromyrmex</taxon>
    </lineage>
</organism>
<evidence type="ECO:0000313" key="4">
    <source>
        <dbReference type="Proteomes" id="UP000007755"/>
    </source>
</evidence>
<dbReference type="STRING" id="103372.F4WM26"/>
<dbReference type="OrthoDB" id="10017659at2759"/>
<dbReference type="PROSITE" id="PS50802">
    <property type="entry name" value="OTU"/>
    <property type="match status" value="1"/>
</dbReference>
<dbReference type="Pfam" id="PF02338">
    <property type="entry name" value="OTU"/>
    <property type="match status" value="1"/>
</dbReference>
<protein>
    <submittedName>
        <fullName evidence="3">OTU domain-containing protein 4</fullName>
    </submittedName>
</protein>
<evidence type="ECO:0000313" key="3">
    <source>
        <dbReference type="EMBL" id="EGI64670.1"/>
    </source>
</evidence>
<dbReference type="InterPro" id="IPR038765">
    <property type="entry name" value="Papain-like_cys_pep_sf"/>
</dbReference>
<dbReference type="GO" id="GO:0016579">
    <property type="term" value="P:protein deubiquitination"/>
    <property type="evidence" value="ECO:0007669"/>
    <property type="project" value="TreeGrafter"/>
</dbReference>
<dbReference type="InterPro" id="IPR003323">
    <property type="entry name" value="OTU_dom"/>
</dbReference>
<evidence type="ECO:0000256" key="1">
    <source>
        <dbReference type="SAM" id="MobiDB-lite"/>
    </source>
</evidence>
<dbReference type="AlphaFoldDB" id="F4WM26"/>
<dbReference type="InterPro" id="IPR049770">
    <property type="entry name" value="OTU_Tudor"/>
</dbReference>
<dbReference type="Proteomes" id="UP000007755">
    <property type="component" value="Unassembled WGS sequence"/>
</dbReference>
<gene>
    <name evidence="3" type="ORF">G5I_06859</name>
</gene>
<feature type="compositionally biased region" description="Polar residues" evidence="1">
    <location>
        <begin position="569"/>
        <end position="604"/>
    </location>
</feature>
<dbReference type="GO" id="GO:0004843">
    <property type="term" value="F:cysteine-type deubiquitinase activity"/>
    <property type="evidence" value="ECO:0007669"/>
    <property type="project" value="TreeGrafter"/>
</dbReference>
<feature type="compositionally biased region" description="Polar residues" evidence="1">
    <location>
        <begin position="612"/>
        <end position="626"/>
    </location>
</feature>
<reference evidence="3" key="1">
    <citation type="submission" date="2011-02" db="EMBL/GenBank/DDBJ databases">
        <title>The genome of the leaf-cutting ant Acromyrmex echinatior suggests key adaptations to social evolution and fungus farming.</title>
        <authorList>
            <person name="Nygaard S."/>
            <person name="Zhang G."/>
        </authorList>
    </citation>
    <scope>NUCLEOTIDE SEQUENCE</scope>
</reference>
<dbReference type="InterPro" id="IPR049769">
    <property type="entry name" value="OTU_OTU"/>
</dbReference>
<dbReference type="CDD" id="cd22753">
    <property type="entry name" value="OTU_ALG13-like"/>
    <property type="match status" value="1"/>
</dbReference>
<dbReference type="SUPFAM" id="SSF54001">
    <property type="entry name" value="Cysteine proteinases"/>
    <property type="match status" value="1"/>
</dbReference>
<dbReference type="Gene3D" id="3.90.70.80">
    <property type="match status" value="1"/>
</dbReference>
<feature type="domain" description="OTU" evidence="2">
    <location>
        <begin position="18"/>
        <end position="140"/>
    </location>
</feature>
<dbReference type="EMBL" id="GL888217">
    <property type="protein sequence ID" value="EGI64670.1"/>
    <property type="molecule type" value="Genomic_DNA"/>
</dbReference>
<dbReference type="InterPro" id="IPR050704">
    <property type="entry name" value="Peptidase_C85-like"/>
</dbReference>
<keyword evidence="4" id="KW-1185">Reference proteome</keyword>
<evidence type="ECO:0000259" key="2">
    <source>
        <dbReference type="PROSITE" id="PS50802"/>
    </source>
</evidence>
<accession>F4WM26</accession>
<dbReference type="PANTHER" id="PTHR12419">
    <property type="entry name" value="OTU DOMAIN CONTAINING PROTEIN"/>
    <property type="match status" value="1"/>
</dbReference>
<name>F4WM26_ACREC</name>
<feature type="region of interest" description="Disordered" evidence="1">
    <location>
        <begin position="569"/>
        <end position="631"/>
    </location>
</feature>
<proteinExistence type="predicted"/>
<sequence length="830" mass="94541">MSKRTQEPVDQWLAKEGYFRKPTPRDPTCLFRAISEQVYHTQHYHLRVRRECIEFMKKKRHLFIDSVSTPFDYYLNEMQCFTEWGGSSEIHAMSLLYKRDIIIFVGEKQICENVTNNGFKKGVILLCHTEPKQYEPVYPMAFVQSAAYCQSIVYEVVYRYMYQIPNIKTVADRMLHNRAPALRHDRFFQKGNLDIREQLIEDLYKKVKNEHSDTDEAQSDWKGAPIPYKVAKALAPDYYRNIELDIWHELKREVKSAGWNRYNSNELQVGGKCLIEISINDLQQCDRNNNKNVRVNLPECSTSETNNKIEQQKLKQGPLWLHGYIQEMNTEKEPVLVFIKDLGEKKFVPYDALKPLPLEEANNLPMTTIFDNSQSIGSNSVTQEITEEHKKPVVFKKVNNTARKIEKSLNLQKSNSKPKVLNENYSSPYNDNSQTNIYSNPNVSYVPPDNGNAYPYYPYIPGNFSITGEHNPGQIDHPLTSNVFYNLHLLHLEDTFRTLNPTYYGPIMYGPNHQSMQSLSTPSNAINNGPCMQYMREEVDRLVNDMQNSSLNEGSNASAEIPNASHVNMNNMQSTNQSKQGSRNLSGKDSSHPIQQKGKQTGTIKGNKIRNRQQNARGSSHMQYSGHQYGATMPSGSVNPYNARRHDVHMLQPQQHHWDPMSHQIAPSVVAGPTNGYAPSQYTTSNQIIPYHELPPHYTNESNSGNPSYYLGNGSYIPVSYLPPQHVDATENGAVPPSYPQHFYSTTEAYPPGHSSINGQPMIYSQPVMYPQSVQYHAVPSPSQHMQEQWNPTLGPQPSYVTQCIAPNPGLAPIIEPSPNGQCTVPKGSL</sequence>
<dbReference type="eggNOG" id="KOG2605">
    <property type="taxonomic scope" value="Eukaryota"/>
</dbReference>
<feature type="region of interest" description="Disordered" evidence="1">
    <location>
        <begin position="412"/>
        <end position="433"/>
    </location>
</feature>
<dbReference type="CDD" id="cd20380">
    <property type="entry name" value="Tudor_TDRD13-like"/>
    <property type="match status" value="1"/>
</dbReference>
<dbReference type="InParanoid" id="F4WM26"/>